<dbReference type="AlphaFoldDB" id="A0A1C0TTQ1"/>
<feature type="transmembrane region" description="Helical" evidence="1">
    <location>
        <begin position="67"/>
        <end position="85"/>
    </location>
</feature>
<dbReference type="Proteomes" id="UP000093366">
    <property type="component" value="Unassembled WGS sequence"/>
</dbReference>
<feature type="transmembrane region" description="Helical" evidence="1">
    <location>
        <begin position="115"/>
        <end position="136"/>
    </location>
</feature>
<feature type="transmembrane region" description="Helical" evidence="1">
    <location>
        <begin position="25"/>
        <end position="47"/>
    </location>
</feature>
<dbReference type="EMBL" id="MAUJ01000001">
    <property type="protein sequence ID" value="OCQ22604.1"/>
    <property type="molecule type" value="Genomic_DNA"/>
</dbReference>
<dbReference type="RefSeq" id="WP_065788616.1">
    <property type="nucleotide sequence ID" value="NZ_MAUJ01000001.1"/>
</dbReference>
<evidence type="ECO:0000313" key="3">
    <source>
        <dbReference type="Proteomes" id="UP000093366"/>
    </source>
</evidence>
<keyword evidence="1" id="KW-1133">Transmembrane helix</keyword>
<protein>
    <submittedName>
        <fullName evidence="2">Uncharacterized protein</fullName>
    </submittedName>
</protein>
<gene>
    <name evidence="2" type="ORF">A7985_01155</name>
</gene>
<dbReference type="OrthoDB" id="9992676at2"/>
<comment type="caution">
    <text evidence="2">The sequence shown here is derived from an EMBL/GenBank/DDBJ whole genome shotgun (WGS) entry which is preliminary data.</text>
</comment>
<evidence type="ECO:0000256" key="1">
    <source>
        <dbReference type="SAM" id="Phobius"/>
    </source>
</evidence>
<organism evidence="2 3">
    <name type="scientific">Pseudoalteromonas luteoviolacea</name>
    <dbReference type="NCBI Taxonomy" id="43657"/>
    <lineage>
        <taxon>Bacteria</taxon>
        <taxon>Pseudomonadati</taxon>
        <taxon>Pseudomonadota</taxon>
        <taxon>Gammaproteobacteria</taxon>
        <taxon>Alteromonadales</taxon>
        <taxon>Pseudoalteromonadaceae</taxon>
        <taxon>Pseudoalteromonas</taxon>
    </lineage>
</organism>
<reference evidence="3" key="1">
    <citation type="submission" date="2016-07" db="EMBL/GenBank/DDBJ databases">
        <authorList>
            <person name="Florea S."/>
            <person name="Webb J.S."/>
            <person name="Jaromczyk J."/>
            <person name="Schardl C.L."/>
        </authorList>
    </citation>
    <scope>NUCLEOTIDE SEQUENCE [LARGE SCALE GENOMIC DNA]</scope>
    <source>
        <strain evidence="3">IPB1</strain>
    </source>
</reference>
<keyword evidence="1" id="KW-0812">Transmembrane</keyword>
<name>A0A1C0TTQ1_9GAMM</name>
<keyword evidence="1" id="KW-0472">Membrane</keyword>
<evidence type="ECO:0000313" key="2">
    <source>
        <dbReference type="EMBL" id="OCQ22604.1"/>
    </source>
</evidence>
<accession>A0A1C0TTQ1</accession>
<sequence length="141" mass="15524">MNITLINLLKYYIFPDTKSAKGYKVAVYGGVVICALLWLISVISFFAVEMPSRDLEGIKTLIDNQGFGFYVLVSALFWMTLTLSMHDFPKISGVTGIAYVLYASYQDVSDGEVGLYLPLSGLIVFLLLINPVIAGLRAKSI</sequence>
<proteinExistence type="predicted"/>